<name>A0A7X0IIW0_9ACTN</name>
<keyword evidence="3" id="KW-1185">Reference proteome</keyword>
<dbReference type="RefSeq" id="WP_221474982.1">
    <property type="nucleotide sequence ID" value="NZ_BAAALO010000019.1"/>
</dbReference>
<gene>
    <name evidence="2" type="ORF">BJ992_005211</name>
</gene>
<dbReference type="EMBL" id="JACHIU010000001">
    <property type="protein sequence ID" value="MBB6475780.1"/>
    <property type="molecule type" value="Genomic_DNA"/>
</dbReference>
<dbReference type="PANTHER" id="PTHR37292:SF2">
    <property type="entry name" value="DUF262 DOMAIN-CONTAINING PROTEIN"/>
    <property type="match status" value="1"/>
</dbReference>
<dbReference type="PANTHER" id="PTHR37292">
    <property type="entry name" value="VNG6097C"/>
    <property type="match status" value="1"/>
</dbReference>
<protein>
    <recommendedName>
        <fullName evidence="1">GmrSD restriction endonucleases N-terminal domain-containing protein</fullName>
    </recommendedName>
</protein>
<proteinExistence type="predicted"/>
<evidence type="ECO:0000313" key="3">
    <source>
        <dbReference type="Proteomes" id="UP000555564"/>
    </source>
</evidence>
<evidence type="ECO:0000259" key="1">
    <source>
        <dbReference type="Pfam" id="PF03235"/>
    </source>
</evidence>
<dbReference type="AlphaFoldDB" id="A0A7X0IIW0"/>
<accession>A0A7X0IIW0</accession>
<organism evidence="2 3">
    <name type="scientific">Sphaerisporangium rubeum</name>
    <dbReference type="NCBI Taxonomy" id="321317"/>
    <lineage>
        <taxon>Bacteria</taxon>
        <taxon>Bacillati</taxon>
        <taxon>Actinomycetota</taxon>
        <taxon>Actinomycetes</taxon>
        <taxon>Streptosporangiales</taxon>
        <taxon>Streptosporangiaceae</taxon>
        <taxon>Sphaerisporangium</taxon>
    </lineage>
</organism>
<feature type="domain" description="GmrSD restriction endonucleases N-terminal" evidence="1">
    <location>
        <begin position="29"/>
        <end position="237"/>
    </location>
</feature>
<evidence type="ECO:0000313" key="2">
    <source>
        <dbReference type="EMBL" id="MBB6475780.1"/>
    </source>
</evidence>
<comment type="caution">
    <text evidence="2">The sequence shown here is derived from an EMBL/GenBank/DDBJ whole genome shotgun (WGS) entry which is preliminary data.</text>
</comment>
<dbReference type="InterPro" id="IPR004919">
    <property type="entry name" value="GmrSD_N"/>
</dbReference>
<dbReference type="Pfam" id="PF03235">
    <property type="entry name" value="GmrSD_N"/>
    <property type="match status" value="1"/>
</dbReference>
<reference evidence="2 3" key="1">
    <citation type="submission" date="2020-08" db="EMBL/GenBank/DDBJ databases">
        <title>Sequencing the genomes of 1000 actinobacteria strains.</title>
        <authorList>
            <person name="Klenk H.-P."/>
        </authorList>
    </citation>
    <scope>NUCLEOTIDE SEQUENCE [LARGE SCALE GENOMIC DNA]</scope>
    <source>
        <strain evidence="2 3">DSM 44936</strain>
    </source>
</reference>
<dbReference type="Proteomes" id="UP000555564">
    <property type="component" value="Unassembled WGS sequence"/>
</dbReference>
<sequence length="554" mass="62187">MTADSYDIDVKPEIQLMEQVLTPLAAGELRIPKFQRPFVWRPEQILDLFDSIERGYPIGSLLFWETSLSLASLDYIGDLPVPRPGEGRPVAYVLDGHQRLSALFGTLRRPATARRSTEQSDWMWWPYRVLGDVDDGGSRYRHWKRAEAPPPHYLPMRSVLRTIDFLAFARELAAKATPDMDVDRLISEAELVSQRIKSYKLAVVRLVGGSLDVAVEVFSRVNSTGQPMRPAQMVSALTYRTSDQPSLSDRIDEMVELVADTGFGEISSDAVFRAVLAIAGEENVQEARWDVLARRVQNQLQDAVDATEVALVRAVLFIRDQIGVPLARLIPYDAQLMLLATFFHNCPVPDTKQIDRLTRWFWVTSWSGYFAGANTTQIRQALQEMKEFAGGRRSLSVAGERSRPFPDRFDLRSARVRAFIIWELQEFPERLTAEGARIPAVEVLARAANAAYRHVVTKRGAPAVSSPANRLIMPTAPRVSVRNTLLNLPDHLRDVVLASHGIPLQAWELLRVNDDEGFVEMRRTTLAARERAFMATLGLTAGVDVVGEADIDTE</sequence>